<evidence type="ECO:0000313" key="2">
    <source>
        <dbReference type="Proteomes" id="UP000243528"/>
    </source>
</evidence>
<evidence type="ECO:0000313" key="1">
    <source>
        <dbReference type="EMBL" id="PSL01555.1"/>
    </source>
</evidence>
<proteinExistence type="predicted"/>
<dbReference type="EMBL" id="PYGE01000013">
    <property type="protein sequence ID" value="PSL01555.1"/>
    <property type="molecule type" value="Genomic_DNA"/>
</dbReference>
<accession>A0A2P8DWF5</accession>
<name>A0A2P8DWF5_9ACTN</name>
<keyword evidence="2" id="KW-1185">Reference proteome</keyword>
<gene>
    <name evidence="1" type="ORF">CLV30_11343</name>
</gene>
<comment type="caution">
    <text evidence="1">The sequence shown here is derived from an EMBL/GenBank/DDBJ whole genome shotgun (WGS) entry which is preliminary data.</text>
</comment>
<reference evidence="1 2" key="1">
    <citation type="submission" date="2018-03" db="EMBL/GenBank/DDBJ databases">
        <title>Genomic Encyclopedia of Archaeal and Bacterial Type Strains, Phase II (KMG-II): from individual species to whole genera.</title>
        <authorList>
            <person name="Goeker M."/>
        </authorList>
    </citation>
    <scope>NUCLEOTIDE SEQUENCE [LARGE SCALE GENOMIC DNA]</scope>
    <source>
        <strain evidence="1 2">DSM 45211</strain>
    </source>
</reference>
<organism evidence="1 2">
    <name type="scientific">Haloactinopolyspora alba</name>
    <dbReference type="NCBI Taxonomy" id="648780"/>
    <lineage>
        <taxon>Bacteria</taxon>
        <taxon>Bacillati</taxon>
        <taxon>Actinomycetota</taxon>
        <taxon>Actinomycetes</taxon>
        <taxon>Jiangellales</taxon>
        <taxon>Jiangellaceae</taxon>
        <taxon>Haloactinopolyspora</taxon>
    </lineage>
</organism>
<dbReference type="Proteomes" id="UP000243528">
    <property type="component" value="Unassembled WGS sequence"/>
</dbReference>
<dbReference type="RefSeq" id="WP_165358715.1">
    <property type="nucleotide sequence ID" value="NZ_PYGE01000013.1"/>
</dbReference>
<dbReference type="AlphaFoldDB" id="A0A2P8DWF5"/>
<protein>
    <submittedName>
        <fullName evidence="1">Uncharacterized protein</fullName>
    </submittedName>
</protein>
<sequence>MPKVPQKTIYVREEDVPLWDWAMAHAKQHRMPISGLLMTALEHYRQAVEAPRDDGE</sequence>